<protein>
    <recommendedName>
        <fullName evidence="5">Keratin</fullName>
    </recommendedName>
</protein>
<organism evidence="6 7">
    <name type="scientific">Tichodroma muraria</name>
    <dbReference type="NCBI Taxonomy" id="237442"/>
    <lineage>
        <taxon>Eukaryota</taxon>
        <taxon>Metazoa</taxon>
        <taxon>Chordata</taxon>
        <taxon>Craniata</taxon>
        <taxon>Vertebrata</taxon>
        <taxon>Euteleostomi</taxon>
        <taxon>Archelosauria</taxon>
        <taxon>Archosauria</taxon>
        <taxon>Dinosauria</taxon>
        <taxon>Saurischia</taxon>
        <taxon>Theropoda</taxon>
        <taxon>Coelurosauria</taxon>
        <taxon>Aves</taxon>
        <taxon>Neognathae</taxon>
        <taxon>Neoaves</taxon>
        <taxon>Telluraves</taxon>
        <taxon>Australaves</taxon>
        <taxon>Passeriformes</taxon>
        <taxon>Sittidae</taxon>
        <taxon>Tichodroma</taxon>
    </lineage>
</organism>
<evidence type="ECO:0000313" key="7">
    <source>
        <dbReference type="Proteomes" id="UP000629438"/>
    </source>
</evidence>
<sequence length="74" mass="7298">MCPELQRSGCSRPCADSCGASRVVIFPPPVLLTFPGPILSTCPQEAVLGAPGTALGSMGMALGSTGMALGSSGM</sequence>
<dbReference type="PANTHER" id="PTHR31203">
    <property type="entry name" value="BETA-KERATIN-RELATED PROTEIN-RELATED"/>
    <property type="match status" value="1"/>
</dbReference>
<reference evidence="6" key="1">
    <citation type="submission" date="2019-09" db="EMBL/GenBank/DDBJ databases">
        <title>Bird 10,000 Genomes (B10K) Project - Family phase.</title>
        <authorList>
            <person name="Zhang G."/>
        </authorList>
    </citation>
    <scope>NUCLEOTIDE SEQUENCE</scope>
    <source>
        <strain evidence="6">B10K-DU-012-47</strain>
    </source>
</reference>
<dbReference type="AlphaFoldDB" id="A0A850YWE8"/>
<feature type="non-terminal residue" evidence="6">
    <location>
        <position position="74"/>
    </location>
</feature>
<gene>
    <name evidence="6" type="primary">Krft</name>
    <name evidence="6" type="ORF">TICMUR_R11364</name>
</gene>
<comment type="similarity">
    <text evidence="1 5">Belongs to the avian keratin family.</text>
</comment>
<keyword evidence="4" id="KW-0007">Acetylation</keyword>
<evidence type="ECO:0000256" key="5">
    <source>
        <dbReference type="RuleBase" id="RU364002"/>
    </source>
</evidence>
<dbReference type="GO" id="GO:0005882">
    <property type="term" value="C:intermediate filament"/>
    <property type="evidence" value="ECO:0007669"/>
    <property type="project" value="UniProtKB-KW"/>
</dbReference>
<evidence type="ECO:0000256" key="3">
    <source>
        <dbReference type="ARBA" id="ARBA00022744"/>
    </source>
</evidence>
<feature type="non-terminal residue" evidence="6">
    <location>
        <position position="1"/>
    </location>
</feature>
<dbReference type="PANTHER" id="PTHR31203:SF1">
    <property type="entry name" value="BETA-KERATIN-RELATED PROTEIN-RELATED"/>
    <property type="match status" value="1"/>
</dbReference>
<name>A0A850YWE8_9PASS</name>
<keyword evidence="7" id="KW-1185">Reference proteome</keyword>
<evidence type="ECO:0000313" key="6">
    <source>
        <dbReference type="EMBL" id="NWH97194.1"/>
    </source>
</evidence>
<keyword evidence="3 5" id="KW-0416">Keratin</keyword>
<accession>A0A850YWE8</accession>
<evidence type="ECO:0000256" key="1">
    <source>
        <dbReference type="ARBA" id="ARBA00008702"/>
    </source>
</evidence>
<evidence type="ECO:0000256" key="4">
    <source>
        <dbReference type="ARBA" id="ARBA00022990"/>
    </source>
</evidence>
<dbReference type="Proteomes" id="UP000629438">
    <property type="component" value="Unassembled WGS sequence"/>
</dbReference>
<dbReference type="EMBL" id="WAAG01005972">
    <property type="protein sequence ID" value="NWH97194.1"/>
    <property type="molecule type" value="Genomic_DNA"/>
</dbReference>
<dbReference type="GO" id="GO:0005200">
    <property type="term" value="F:structural constituent of cytoskeleton"/>
    <property type="evidence" value="ECO:0007669"/>
    <property type="project" value="InterPro"/>
</dbReference>
<dbReference type="Pfam" id="PF02422">
    <property type="entry name" value="Keratin"/>
    <property type="match status" value="1"/>
</dbReference>
<dbReference type="InterPro" id="IPR003461">
    <property type="entry name" value="Keratin"/>
</dbReference>
<dbReference type="OrthoDB" id="9380305at2759"/>
<comment type="caution">
    <text evidence="6">The sequence shown here is derived from an EMBL/GenBank/DDBJ whole genome shotgun (WGS) entry which is preliminary data.</text>
</comment>
<comment type="subunit">
    <text evidence="2 5">The avian keratins (F-ker, S-ker, C-ker and B-ker) are a complex mixture of very similar polypeptides.</text>
</comment>
<proteinExistence type="inferred from homology"/>
<evidence type="ECO:0000256" key="2">
    <source>
        <dbReference type="ARBA" id="ARBA00011806"/>
    </source>
</evidence>